<dbReference type="KEGG" id="nhy:JQS43_06680"/>
<evidence type="ECO:0000313" key="6">
    <source>
        <dbReference type="EMBL" id="QSB16002.1"/>
    </source>
</evidence>
<dbReference type="InterPro" id="IPR036527">
    <property type="entry name" value="SCP2_sterol-bd_dom_sf"/>
</dbReference>
<feature type="active site" description="Proton acceptor; via carboxylate" evidence="4">
    <location>
        <position position="405"/>
    </location>
</feature>
<feature type="active site" description="Proton donor" evidence="4">
    <location>
        <position position="120"/>
    </location>
</feature>
<dbReference type="InterPro" id="IPR000182">
    <property type="entry name" value="GNAT_dom"/>
</dbReference>
<comment type="subunit">
    <text evidence="4">Homohexamer; trimer of dimers.</text>
</comment>
<dbReference type="Pfam" id="PF17668">
    <property type="entry name" value="Acetyltransf_17"/>
    <property type="match status" value="1"/>
</dbReference>
<evidence type="ECO:0000313" key="7">
    <source>
        <dbReference type="Proteomes" id="UP000662857"/>
    </source>
</evidence>
<dbReference type="InterPro" id="IPR051554">
    <property type="entry name" value="Acetyltransferase_Eis"/>
</dbReference>
<dbReference type="AlphaFoldDB" id="A0A895YIZ1"/>
<dbReference type="NCBIfam" id="NF002367">
    <property type="entry name" value="PRK01346.1-4"/>
    <property type="match status" value="1"/>
</dbReference>
<dbReference type="HAMAP" id="MF_01812">
    <property type="entry name" value="Eis"/>
    <property type="match status" value="1"/>
</dbReference>
<feature type="domain" description="N-acetyltransferase" evidence="5">
    <location>
        <begin position="4"/>
        <end position="148"/>
    </location>
</feature>
<sequence length="405" mass="43670">MTELPIRECTTDDIPAVHQLLQEVFLSPDPTDARREIYRANYEPERCLVVTDEGAVIGHTGTFTRQLSVPGAVLAAAHVSQVGVRHTHRRQGVMSRLLREQLAQLPEPIAVLWASEGPIYPRFGYAPATDQVSLTIRSREVRLPEPSEPGRVANGTSADLLPELVGIYDAVRPHRPGWSSRDEAWWRRIVFDPPEERHGATPLKTTVYRDPSGAATGYALWRATPGWGQTGPDGTVTVKEVVATTPAAHLALWRFLLSIDLTRTVQLRLTGPSEPLLRLADAPNQLGAVLGAGLYLRIVDLPAALAGRRYATPVDLVIEVTDPIRAGNSGRWRLTGDTTGARCEPTTDPADLHSSIAALGAAYLGGVRVADLAGAGLLTGHTHGAVAAATAAFGWHRAPEGIEIF</sequence>
<dbReference type="SUPFAM" id="SSF55718">
    <property type="entry name" value="SCP-like"/>
    <property type="match status" value="1"/>
</dbReference>
<dbReference type="Proteomes" id="UP000662857">
    <property type="component" value="Chromosome"/>
</dbReference>
<dbReference type="Gene3D" id="3.40.630.30">
    <property type="match status" value="2"/>
</dbReference>
<dbReference type="Gene3D" id="3.30.1050.10">
    <property type="entry name" value="SCP2 sterol-binding domain"/>
    <property type="match status" value="1"/>
</dbReference>
<feature type="binding site" evidence="4">
    <location>
        <begin position="82"/>
        <end position="84"/>
    </location>
    <ligand>
        <name>acetyl-CoA</name>
        <dbReference type="ChEBI" id="CHEBI:57288"/>
    </ligand>
</feature>
<dbReference type="GO" id="GO:0030649">
    <property type="term" value="P:aminoglycoside antibiotic catabolic process"/>
    <property type="evidence" value="ECO:0007669"/>
    <property type="project" value="TreeGrafter"/>
</dbReference>
<gene>
    <name evidence="6" type="ORF">JQS43_06680</name>
</gene>
<accession>A0A895YIZ1</accession>
<comment type="similarity">
    <text evidence="1 4">Belongs to the acetyltransferase Eis family.</text>
</comment>
<keyword evidence="3 4" id="KW-0012">Acyltransferase</keyword>
<dbReference type="CDD" id="cd04301">
    <property type="entry name" value="NAT_SF"/>
    <property type="match status" value="1"/>
</dbReference>
<feature type="binding site" evidence="4">
    <location>
        <begin position="115"/>
        <end position="116"/>
    </location>
    <ligand>
        <name>acetyl-CoA</name>
        <dbReference type="ChEBI" id="CHEBI:57288"/>
    </ligand>
</feature>
<dbReference type="Pfam" id="PF13530">
    <property type="entry name" value="SCP2_2"/>
    <property type="match status" value="1"/>
</dbReference>
<dbReference type="GO" id="GO:0034069">
    <property type="term" value="F:aminoglycoside N-acetyltransferase activity"/>
    <property type="evidence" value="ECO:0007669"/>
    <property type="project" value="TreeGrafter"/>
</dbReference>
<dbReference type="PROSITE" id="PS51186">
    <property type="entry name" value="GNAT"/>
    <property type="match status" value="1"/>
</dbReference>
<evidence type="ECO:0000256" key="3">
    <source>
        <dbReference type="ARBA" id="ARBA00023315"/>
    </source>
</evidence>
<keyword evidence="2 4" id="KW-0808">Transferase</keyword>
<protein>
    <submittedName>
        <fullName evidence="6">GNAT family N-acetyltransferase</fullName>
    </submittedName>
</protein>
<feature type="binding site" evidence="4">
    <location>
        <begin position="90"/>
        <end position="95"/>
    </location>
    <ligand>
        <name>acetyl-CoA</name>
        <dbReference type="ChEBI" id="CHEBI:57288"/>
    </ligand>
</feature>
<dbReference type="Pfam" id="PF13527">
    <property type="entry name" value="Acetyltransf_9"/>
    <property type="match status" value="1"/>
</dbReference>
<dbReference type="PANTHER" id="PTHR37817">
    <property type="entry name" value="N-ACETYLTRANSFERASE EIS"/>
    <property type="match status" value="1"/>
</dbReference>
<organism evidence="6 7">
    <name type="scientific">Natronosporangium hydrolyticum</name>
    <dbReference type="NCBI Taxonomy" id="2811111"/>
    <lineage>
        <taxon>Bacteria</taxon>
        <taxon>Bacillati</taxon>
        <taxon>Actinomycetota</taxon>
        <taxon>Actinomycetes</taxon>
        <taxon>Micromonosporales</taxon>
        <taxon>Micromonosporaceae</taxon>
        <taxon>Natronosporangium</taxon>
    </lineage>
</organism>
<dbReference type="InterPro" id="IPR022902">
    <property type="entry name" value="NAcTrfase_Eis"/>
</dbReference>
<dbReference type="InterPro" id="IPR041380">
    <property type="entry name" value="Acetyltransf_17"/>
</dbReference>
<dbReference type="SUPFAM" id="SSF55729">
    <property type="entry name" value="Acyl-CoA N-acyltransferases (Nat)"/>
    <property type="match status" value="1"/>
</dbReference>
<evidence type="ECO:0000256" key="4">
    <source>
        <dbReference type="HAMAP-Rule" id="MF_01812"/>
    </source>
</evidence>
<reference evidence="6" key="1">
    <citation type="submission" date="2021-02" db="EMBL/GenBank/DDBJ databases">
        <title>Natrosporangium hydrolyticum gen. nov., sp. nov, a haloalkaliphilic actinobacterium from a soda solonchak soil.</title>
        <authorList>
            <person name="Sorokin D.Y."/>
            <person name="Khijniak T.V."/>
            <person name="Zakharycheva A.P."/>
            <person name="Boueva O.V."/>
            <person name="Ariskina E.V."/>
            <person name="Hahnke R.L."/>
            <person name="Bunk B."/>
            <person name="Sproer C."/>
            <person name="Schumann P."/>
            <person name="Evtushenko L.I."/>
            <person name="Kublanov I.V."/>
        </authorList>
    </citation>
    <scope>NUCLEOTIDE SEQUENCE</scope>
    <source>
        <strain evidence="6">DSM 106523</strain>
    </source>
</reference>
<name>A0A895YIZ1_9ACTN</name>
<proteinExistence type="inferred from homology"/>
<dbReference type="InterPro" id="IPR016181">
    <property type="entry name" value="Acyl_CoA_acyltransferase"/>
</dbReference>
<evidence type="ECO:0000256" key="1">
    <source>
        <dbReference type="ARBA" id="ARBA00009213"/>
    </source>
</evidence>
<dbReference type="InterPro" id="IPR025559">
    <property type="entry name" value="Eis_dom"/>
</dbReference>
<evidence type="ECO:0000256" key="2">
    <source>
        <dbReference type="ARBA" id="ARBA00022679"/>
    </source>
</evidence>
<dbReference type="PANTHER" id="PTHR37817:SF1">
    <property type="entry name" value="N-ACETYLTRANSFERASE EIS"/>
    <property type="match status" value="1"/>
</dbReference>
<dbReference type="EMBL" id="CP070499">
    <property type="protein sequence ID" value="QSB16002.1"/>
    <property type="molecule type" value="Genomic_DNA"/>
</dbReference>
<keyword evidence="7" id="KW-1185">Reference proteome</keyword>
<dbReference type="RefSeq" id="WP_239678199.1">
    <property type="nucleotide sequence ID" value="NZ_CP070499.1"/>
</dbReference>
<evidence type="ECO:0000259" key="5">
    <source>
        <dbReference type="PROSITE" id="PS51186"/>
    </source>
</evidence>